<dbReference type="RefSeq" id="WP_006826229.1">
    <property type="nucleotide sequence ID" value="NZ_AOIL01000048.1"/>
</dbReference>
<evidence type="ECO:0000256" key="1">
    <source>
        <dbReference type="SAM" id="Phobius"/>
    </source>
</evidence>
<gene>
    <name evidence="3" type="ORF">C484_12556</name>
</gene>
<feature type="domain" description="DUF7343" evidence="2">
    <location>
        <begin position="131"/>
        <end position="187"/>
    </location>
</feature>
<evidence type="ECO:0000259" key="2">
    <source>
        <dbReference type="Pfam" id="PF24034"/>
    </source>
</evidence>
<keyword evidence="4" id="KW-1185">Reference proteome</keyword>
<keyword evidence="1" id="KW-1133">Transmembrane helix</keyword>
<dbReference type="AlphaFoldDB" id="L9ZW55"/>
<keyword evidence="1" id="KW-0472">Membrane</keyword>
<dbReference type="InterPro" id="IPR036390">
    <property type="entry name" value="WH_DNA-bd_sf"/>
</dbReference>
<comment type="caution">
    <text evidence="3">The sequence shown here is derived from an EMBL/GenBank/DDBJ whole genome shotgun (WGS) entry which is preliminary data.</text>
</comment>
<dbReference type="SUPFAM" id="SSF46785">
    <property type="entry name" value="Winged helix' DNA-binding domain"/>
    <property type="match status" value="1"/>
</dbReference>
<dbReference type="PATRIC" id="fig|1230458.4.peg.2525"/>
<dbReference type="Pfam" id="PF24034">
    <property type="entry name" value="DUF7343"/>
    <property type="match status" value="1"/>
</dbReference>
<name>L9ZW55_9EURY</name>
<dbReference type="STRING" id="1230458.C484_12556"/>
<evidence type="ECO:0000313" key="4">
    <source>
        <dbReference type="Proteomes" id="UP000011648"/>
    </source>
</evidence>
<reference evidence="3 4" key="1">
    <citation type="journal article" date="2014" name="PLoS Genet.">
        <title>Phylogenetically driven sequencing of extremely halophilic archaea reveals strategies for static and dynamic osmo-response.</title>
        <authorList>
            <person name="Becker E.A."/>
            <person name="Seitzer P.M."/>
            <person name="Tritt A."/>
            <person name="Larsen D."/>
            <person name="Krusor M."/>
            <person name="Yao A.I."/>
            <person name="Wu D."/>
            <person name="Madern D."/>
            <person name="Eisen J.A."/>
            <person name="Darling A.E."/>
            <person name="Facciotti M.T."/>
        </authorList>
    </citation>
    <scope>NUCLEOTIDE SEQUENCE [LARGE SCALE GENOMIC DNA]</scope>
    <source>
        <strain evidence="3 4">DSM 12281</strain>
    </source>
</reference>
<proteinExistence type="predicted"/>
<dbReference type="Proteomes" id="UP000011648">
    <property type="component" value="Unassembled WGS sequence"/>
</dbReference>
<evidence type="ECO:0000313" key="3">
    <source>
        <dbReference type="EMBL" id="ELY89832.1"/>
    </source>
</evidence>
<feature type="transmembrane region" description="Helical" evidence="1">
    <location>
        <begin position="56"/>
        <end position="75"/>
    </location>
</feature>
<dbReference type="InterPro" id="IPR036388">
    <property type="entry name" value="WH-like_DNA-bd_sf"/>
</dbReference>
<dbReference type="InterPro" id="IPR055767">
    <property type="entry name" value="DUF7343"/>
</dbReference>
<keyword evidence="1" id="KW-0812">Transmembrane</keyword>
<organism evidence="3 4">
    <name type="scientific">Natrialba taiwanensis DSM 12281</name>
    <dbReference type="NCBI Taxonomy" id="1230458"/>
    <lineage>
        <taxon>Archaea</taxon>
        <taxon>Methanobacteriati</taxon>
        <taxon>Methanobacteriota</taxon>
        <taxon>Stenosarchaea group</taxon>
        <taxon>Halobacteria</taxon>
        <taxon>Halobacteriales</taxon>
        <taxon>Natrialbaceae</taxon>
        <taxon>Natrialba</taxon>
    </lineage>
</organism>
<accession>L9ZW55</accession>
<sequence length="188" mass="21010">MKTRLRLGSRLVAATLVVAAFLLCLQLLHPSPVVVSVSGSSSETTRLPGFFAYRDVGVVLVTSFVLGACSTYLFLDWRAETERSPAEDDAEPTSKQLEVEDEPGSVTISDELLERRHREWDTIAPKLSQAERDIYEQILGADGVLEQRLIVAQTDHSKATVSRKLDRLEGKDLVERRRRGMGKVVFLR</sequence>
<dbReference type="Gene3D" id="1.10.10.10">
    <property type="entry name" value="Winged helix-like DNA-binding domain superfamily/Winged helix DNA-binding domain"/>
    <property type="match status" value="1"/>
</dbReference>
<dbReference type="OrthoDB" id="116755at2157"/>
<protein>
    <recommendedName>
        <fullName evidence="2">DUF7343 domain-containing protein</fullName>
    </recommendedName>
</protein>
<dbReference type="EMBL" id="AOIL01000048">
    <property type="protein sequence ID" value="ELY89832.1"/>
    <property type="molecule type" value="Genomic_DNA"/>
</dbReference>